<dbReference type="Gene3D" id="3.60.10.10">
    <property type="entry name" value="Endonuclease/exonuclease/phosphatase"/>
    <property type="match status" value="1"/>
</dbReference>
<dbReference type="Proteomes" id="UP001443914">
    <property type="component" value="Unassembled WGS sequence"/>
</dbReference>
<dbReference type="Pfam" id="PF13966">
    <property type="entry name" value="zf-RVT"/>
    <property type="match status" value="1"/>
</dbReference>
<proteinExistence type="predicted"/>
<dbReference type="GO" id="GO:0004523">
    <property type="term" value="F:RNA-DNA hybrid ribonuclease activity"/>
    <property type="evidence" value="ECO:0007669"/>
    <property type="project" value="InterPro"/>
</dbReference>
<evidence type="ECO:0000313" key="7">
    <source>
        <dbReference type="Proteomes" id="UP001443914"/>
    </source>
</evidence>
<dbReference type="InterPro" id="IPR036691">
    <property type="entry name" value="Endo/exonu/phosph_ase_sf"/>
</dbReference>
<dbReference type="SUPFAM" id="SSF53098">
    <property type="entry name" value="Ribonuclease H-like"/>
    <property type="match status" value="1"/>
</dbReference>
<dbReference type="PANTHER" id="PTHR33116:SF86">
    <property type="entry name" value="REVERSE TRANSCRIPTASE DOMAIN-CONTAINING PROTEIN"/>
    <property type="match status" value="1"/>
</dbReference>
<feature type="coiled-coil region" evidence="2">
    <location>
        <begin position="1264"/>
        <end position="1291"/>
    </location>
</feature>
<dbReference type="Pfam" id="PF03372">
    <property type="entry name" value="Exo_endo_phos"/>
    <property type="match status" value="1"/>
</dbReference>
<dbReference type="PANTHER" id="PTHR33116">
    <property type="entry name" value="REVERSE TRANSCRIPTASE ZINC-BINDING DOMAIN-CONTAINING PROTEIN-RELATED-RELATED"/>
    <property type="match status" value="1"/>
</dbReference>
<dbReference type="SUPFAM" id="SSF56672">
    <property type="entry name" value="DNA/RNA polymerases"/>
    <property type="match status" value="1"/>
</dbReference>
<dbReference type="InterPro" id="IPR005135">
    <property type="entry name" value="Endo/exonuclease/phosphatase"/>
</dbReference>
<dbReference type="EMBL" id="JBDFQZ010000011">
    <property type="protein sequence ID" value="KAK9676648.1"/>
    <property type="molecule type" value="Genomic_DNA"/>
</dbReference>
<dbReference type="GO" id="GO:0008270">
    <property type="term" value="F:zinc ion binding"/>
    <property type="evidence" value="ECO:0007669"/>
    <property type="project" value="UniProtKB-KW"/>
</dbReference>
<evidence type="ECO:0000313" key="6">
    <source>
        <dbReference type="EMBL" id="KAK9676648.1"/>
    </source>
</evidence>
<evidence type="ECO:0000259" key="5">
    <source>
        <dbReference type="PROSITE" id="PS50878"/>
    </source>
</evidence>
<reference evidence="6" key="1">
    <citation type="submission" date="2024-03" db="EMBL/GenBank/DDBJ databases">
        <title>WGS assembly of Saponaria officinalis var. Norfolk2.</title>
        <authorList>
            <person name="Jenkins J."/>
            <person name="Shu S."/>
            <person name="Grimwood J."/>
            <person name="Barry K."/>
            <person name="Goodstein D."/>
            <person name="Schmutz J."/>
            <person name="Leebens-Mack J."/>
            <person name="Osbourn A."/>
        </authorList>
    </citation>
    <scope>NUCLEOTIDE SEQUENCE [LARGE SCALE GENOMIC DNA]</scope>
    <source>
        <strain evidence="6">JIC</strain>
    </source>
</reference>
<evidence type="ECO:0008006" key="8">
    <source>
        <dbReference type="Google" id="ProtNLM"/>
    </source>
</evidence>
<dbReference type="CDD" id="cd06222">
    <property type="entry name" value="RNase_H_like"/>
    <property type="match status" value="1"/>
</dbReference>
<dbReference type="SUPFAM" id="SSF56219">
    <property type="entry name" value="DNase I-like"/>
    <property type="match status" value="1"/>
</dbReference>
<organism evidence="6 7">
    <name type="scientific">Saponaria officinalis</name>
    <name type="common">Common soapwort</name>
    <name type="synonym">Lychnis saponaria</name>
    <dbReference type="NCBI Taxonomy" id="3572"/>
    <lineage>
        <taxon>Eukaryota</taxon>
        <taxon>Viridiplantae</taxon>
        <taxon>Streptophyta</taxon>
        <taxon>Embryophyta</taxon>
        <taxon>Tracheophyta</taxon>
        <taxon>Spermatophyta</taxon>
        <taxon>Magnoliopsida</taxon>
        <taxon>eudicotyledons</taxon>
        <taxon>Gunneridae</taxon>
        <taxon>Pentapetalae</taxon>
        <taxon>Caryophyllales</taxon>
        <taxon>Caryophyllaceae</taxon>
        <taxon>Caryophylleae</taxon>
        <taxon>Saponaria</taxon>
    </lineage>
</organism>
<dbReference type="InterPro" id="IPR043502">
    <property type="entry name" value="DNA/RNA_pol_sf"/>
</dbReference>
<dbReference type="InterPro" id="IPR002156">
    <property type="entry name" value="RNaseH_domain"/>
</dbReference>
<evidence type="ECO:0000256" key="2">
    <source>
        <dbReference type="SAM" id="Coils"/>
    </source>
</evidence>
<evidence type="ECO:0000259" key="4">
    <source>
        <dbReference type="PROSITE" id="PS50158"/>
    </source>
</evidence>
<dbReference type="InterPro" id="IPR036397">
    <property type="entry name" value="RNaseH_sf"/>
</dbReference>
<feature type="domain" description="CCHC-type" evidence="4">
    <location>
        <begin position="52"/>
        <end position="67"/>
    </location>
</feature>
<feature type="region of interest" description="Disordered" evidence="3">
    <location>
        <begin position="196"/>
        <end position="278"/>
    </location>
</feature>
<dbReference type="InterPro" id="IPR025836">
    <property type="entry name" value="Zn_knuckle_CX2CX4HX4C"/>
</dbReference>
<accession>A0AAW1HJN3</accession>
<keyword evidence="1" id="KW-0862">Zinc</keyword>
<dbReference type="InterPro" id="IPR026960">
    <property type="entry name" value="RVT-Znf"/>
</dbReference>
<dbReference type="InterPro" id="IPR012337">
    <property type="entry name" value="RNaseH-like_sf"/>
</dbReference>
<feature type="compositionally biased region" description="Basic and acidic residues" evidence="3">
    <location>
        <begin position="235"/>
        <end position="254"/>
    </location>
</feature>
<keyword evidence="7" id="KW-1185">Reference proteome</keyword>
<evidence type="ECO:0000256" key="3">
    <source>
        <dbReference type="SAM" id="MobiDB-lite"/>
    </source>
</evidence>
<keyword evidence="1" id="KW-0863">Zinc-finger</keyword>
<dbReference type="InterPro" id="IPR044730">
    <property type="entry name" value="RNase_H-like_dom_plant"/>
</dbReference>
<name>A0AAW1HJN3_SAPOF</name>
<dbReference type="GO" id="GO:0003676">
    <property type="term" value="F:nucleic acid binding"/>
    <property type="evidence" value="ECO:0007669"/>
    <property type="project" value="InterPro"/>
</dbReference>
<dbReference type="PROSITE" id="PS50878">
    <property type="entry name" value="RT_POL"/>
    <property type="match status" value="1"/>
</dbReference>
<gene>
    <name evidence="6" type="ORF">RND81_11G091100</name>
</gene>
<protein>
    <recommendedName>
        <fullName evidence="8">Reverse transcriptase</fullName>
    </recommendedName>
</protein>
<comment type="caution">
    <text evidence="6">The sequence shown here is derived from an EMBL/GenBank/DDBJ whole genome shotgun (WGS) entry which is preliminary data.</text>
</comment>
<dbReference type="CDD" id="cd01650">
    <property type="entry name" value="RT_nLTR_like"/>
    <property type="match status" value="1"/>
</dbReference>
<dbReference type="InterPro" id="IPR001878">
    <property type="entry name" value="Znf_CCHC"/>
</dbReference>
<dbReference type="InterPro" id="IPR000477">
    <property type="entry name" value="RT_dom"/>
</dbReference>
<keyword evidence="1" id="KW-0479">Metal-binding</keyword>
<dbReference type="PROSITE" id="PS50158">
    <property type="entry name" value="ZF_CCHC"/>
    <property type="match status" value="1"/>
</dbReference>
<feature type="domain" description="Reverse transcriptase" evidence="5">
    <location>
        <begin position="668"/>
        <end position="909"/>
    </location>
</feature>
<sequence>MDEVPLPDIERAIRVRILHDVRRPLKKHVEIGMCRGRIVKFDVKYERLPTYCYGCGILGHGEKDCDEGPFEESELGYGDYLRASPWKVVRTKVEPSARVMRALNDTFDKEELYREQENLERMVDKLQQITISSKGHGLGKCQHQRARGNKPYGEEVRELPVQRMNVDMEEEGLDIEGTNTEALNVGMRNGLLAEMTQGEWKGGTGEDGTQARGSWRRRNRTLEEGAAASPNGAEVGKRRREEDGGEDEHGDKRFKNSMGVVSPEAVGAGQPRCSRRSPYAGRSGGLSIIWRKDVTCQLRSASIHHIDFDVEIGGQKWRFTGVYGWPAVQDRYLTWQLLRDLARESNDPWLCMGDFNEILFSTEMNGGSRAQWQMNNFRDAVDDCRFREVPYEGYMFTYDNGQEGVANRQSRLDRALTTESWLDIYPFAKLVNLDREWSDHAPVVVYLEKDAGVGQKREYLFRFEQIWVGEEGCEEVIRSAWESGAEDVTTSITNCATQLRTWKGVNIGKITKTIYQRRRRLKRINVEDRTAANIQERKKIVQEIAHLTKQEEIFRRQRSRALWLKEGDKNTKFFHRKAGQRRQKNYIAKLIDDEGITHTKQEQISAVAVDYFRTLFTSMNPTGVSNGMNEGLREQYGAEEIVTALKQMHPLKAPGPDAGPLVIDTVLNILNGAPFPCGVNKTHIVLIPKKKAPDKMTEFRPISLCNVIYKLVSKVLANRLKRFLGDIMFHHMKNSRSRGGHMALKLDMSKAYDRVEWNFLEAWVNHVMHCVSTVSYSVLVNGSPSESFTPGRGLRQGDPLSPYLFILCAKVLSSSIRRAAETNALHILRDYEMASGQMVNYDKTTVSFSKGTSLERRNKVVEVLGVRAVEEQDKYLGLPTVVGHSKTVISKIIRDKLSKKLQGWRGMLLSKAGREILIKAVAQSIPTYAMSVFKLPANFCEELRSLRKIPWIAWRKLCEQKGRGGLGFRDYHQFNSALLGKQAWRLTTNEDCLMARILKGKYFPNGTFMSSEVGANPSFTWRSIWGAREVLKLGIRKRVGNGLSTSIWADPWIPGTQSRMIISPRNEASEETVSELLVDGGNGWNMDKERILNIRISESRPNDIWCWDPERNGVYSVKSAYRVLRDENSGRIEASDYSTDKWLWNQIWNMPVFPRIKIFFWQLCNESLPTRKNLAVRLSTMDAFSPICHTQEETCIHLLRGCGWVGRVWEGLGVDVLEDIGFEGVREWVEAVLREMGHRERSRFVVGCWAIWERRNKVVFENGRVRAEEVINRVEEVLKEMRETEEGEERARGGNEAARWKKPGAGEWKINTDAGVKEGVGVGLGAVCRDETGKILWCVAAKYREMIEPRMAEAAAILAGLREAKRRNMRMIVIESDCLSVIEALNQQKRGRNEFFLVLDDIFNLCYFFTSVKFSFVSRDCNRVAHELAHSYSSGEGIQVWSNSFPPNIVEAAFSDINEIN</sequence>
<evidence type="ECO:0000256" key="1">
    <source>
        <dbReference type="PROSITE-ProRule" id="PRU00047"/>
    </source>
</evidence>
<dbReference type="Pfam" id="PF14392">
    <property type="entry name" value="zf-CCHC_4"/>
    <property type="match status" value="1"/>
</dbReference>
<dbReference type="Pfam" id="PF00078">
    <property type="entry name" value="RVT_1"/>
    <property type="match status" value="1"/>
</dbReference>
<keyword evidence="2" id="KW-0175">Coiled coil</keyword>
<dbReference type="Pfam" id="PF13456">
    <property type="entry name" value="RVT_3"/>
    <property type="match status" value="1"/>
</dbReference>
<dbReference type="Gene3D" id="3.30.420.10">
    <property type="entry name" value="Ribonuclease H-like superfamily/Ribonuclease H"/>
    <property type="match status" value="1"/>
</dbReference>